<dbReference type="InterPro" id="IPR001810">
    <property type="entry name" value="F-box_dom"/>
</dbReference>
<protein>
    <submittedName>
        <fullName evidence="1">Uncharacterized protein</fullName>
    </submittedName>
</protein>
<dbReference type="Proteomes" id="UP000008281">
    <property type="component" value="Unassembled WGS sequence"/>
</dbReference>
<dbReference type="eggNOG" id="ENOG502TCMD">
    <property type="taxonomic scope" value="Eukaryota"/>
</dbReference>
<dbReference type="OMA" id="LSHHCNE"/>
<evidence type="ECO:0000313" key="2">
    <source>
        <dbReference type="Proteomes" id="UP000008281"/>
    </source>
</evidence>
<organism evidence="2">
    <name type="scientific">Caenorhabditis remanei</name>
    <name type="common">Caenorhabditis vulgaris</name>
    <dbReference type="NCBI Taxonomy" id="31234"/>
    <lineage>
        <taxon>Eukaryota</taxon>
        <taxon>Metazoa</taxon>
        <taxon>Ecdysozoa</taxon>
        <taxon>Nematoda</taxon>
        <taxon>Chromadorea</taxon>
        <taxon>Rhabditida</taxon>
        <taxon>Rhabditina</taxon>
        <taxon>Rhabditomorpha</taxon>
        <taxon>Rhabditoidea</taxon>
        <taxon>Rhabditidae</taxon>
        <taxon>Peloderinae</taxon>
        <taxon>Caenorhabditis</taxon>
    </lineage>
</organism>
<accession>E3LQC6</accession>
<gene>
    <name evidence="1" type="ORF">CRE_26412</name>
</gene>
<proteinExistence type="predicted"/>
<dbReference type="InterPro" id="IPR032675">
    <property type="entry name" value="LRR_dom_sf"/>
</dbReference>
<name>E3LQC6_CAERE</name>
<sequence length="323" mass="37076">MSSTSCRRLDDVALWSILKLVDAATLQNCRRVSTKWNGEIHRLSDYTSKFKPSSLIMELFGTQFRITIGTPNGPKGFEEDPISSETGKQVLRHVDPPKTLLIFLNEDVDLDSYEMMMSGISDDWISKIRELEIVYQNSNLPFSKVLKHLEKTPNLTYLSLSHHCNETKSIGDIFEMLPELRYLRIFGFNPNDGSGCSSGLIFDDNAIEQLIKNQNGFRRIQNIELFNTDVTVSMDMMIHALRYLARLPAHSDCLQESKNPEEVNLLFDNCRWDSIKELNLLASIIRISSDFNFPIQQPNENILKGDFRFSIFETNFILKFMAG</sequence>
<dbReference type="SUPFAM" id="SSF52047">
    <property type="entry name" value="RNI-like"/>
    <property type="match status" value="1"/>
</dbReference>
<dbReference type="AlphaFoldDB" id="E3LQC6"/>
<keyword evidence="2" id="KW-1185">Reference proteome</keyword>
<dbReference type="Pfam" id="PF00646">
    <property type="entry name" value="F-box"/>
    <property type="match status" value="1"/>
</dbReference>
<evidence type="ECO:0000313" key="1">
    <source>
        <dbReference type="EMBL" id="EFP07755.1"/>
    </source>
</evidence>
<dbReference type="HOGENOM" id="CLU_074659_0_0_1"/>
<dbReference type="EMBL" id="DS268413">
    <property type="protein sequence ID" value="EFP07755.1"/>
    <property type="molecule type" value="Genomic_DNA"/>
</dbReference>
<dbReference type="Gene3D" id="3.80.10.10">
    <property type="entry name" value="Ribonuclease Inhibitor"/>
    <property type="match status" value="1"/>
</dbReference>
<dbReference type="OrthoDB" id="5796288at2759"/>
<dbReference type="FunCoup" id="E3LQC6">
    <property type="interactions" value="439"/>
</dbReference>
<reference evidence="1" key="1">
    <citation type="submission" date="2007-07" db="EMBL/GenBank/DDBJ databases">
        <title>PCAP assembly of the Caenorhabditis remanei genome.</title>
        <authorList>
            <consortium name="The Caenorhabditis remanei Sequencing Consortium"/>
            <person name="Wilson R.K."/>
        </authorList>
    </citation>
    <scope>NUCLEOTIDE SEQUENCE [LARGE SCALE GENOMIC DNA]</scope>
    <source>
        <strain evidence="1">PB4641</strain>
    </source>
</reference>